<dbReference type="Pfam" id="PF06570">
    <property type="entry name" value="DUF1129"/>
    <property type="match status" value="1"/>
</dbReference>
<sequence length="199" mass="22687">MLNEKNKSLLNEMRFYIQSHFSVSDTKASEILMELEDHLLTAQQEGKSFEQVFGQDPKSFCNEIIQELPATSKWEQIKIIAPIVPLLLMWRFLYGFSGELTISLYENIVYLVLSLALFYVLFIILRAGSFSSKRNSFWMMYGLGTFVLLVYVGFFLLSGRILPASPSLVLHDGAAYMTAIVSLVVILYSLFGSLLNKKR</sequence>
<dbReference type="InterPro" id="IPR009214">
    <property type="entry name" value="DUF1129"/>
</dbReference>
<feature type="transmembrane region" description="Helical" evidence="1">
    <location>
        <begin position="137"/>
        <end position="162"/>
    </location>
</feature>
<comment type="caution">
    <text evidence="2">The sequence shown here is derived from an EMBL/GenBank/DDBJ whole genome shotgun (WGS) entry which is preliminary data.</text>
</comment>
<gene>
    <name evidence="2" type="ORF">HQN87_20345</name>
</gene>
<feature type="transmembrane region" description="Helical" evidence="1">
    <location>
        <begin position="108"/>
        <end position="125"/>
    </location>
</feature>
<evidence type="ECO:0000313" key="3">
    <source>
        <dbReference type="Proteomes" id="UP000711047"/>
    </source>
</evidence>
<dbReference type="Gene3D" id="1.10.1900.10">
    <property type="entry name" value="c-terminal domain of poly(a) binding protein"/>
    <property type="match status" value="1"/>
</dbReference>
<dbReference type="PANTHER" id="PTHR41307:SF1">
    <property type="entry name" value="MEMBRANE PROTEIN"/>
    <property type="match status" value="1"/>
</dbReference>
<evidence type="ECO:0000256" key="1">
    <source>
        <dbReference type="SAM" id="Phobius"/>
    </source>
</evidence>
<keyword evidence="1" id="KW-0472">Membrane</keyword>
<name>A0ABX2DSL3_9BACL</name>
<organism evidence="2 3">
    <name type="scientific">Paenibacillus tritici</name>
    <dbReference type="NCBI Taxonomy" id="1873425"/>
    <lineage>
        <taxon>Bacteria</taxon>
        <taxon>Bacillati</taxon>
        <taxon>Bacillota</taxon>
        <taxon>Bacilli</taxon>
        <taxon>Bacillales</taxon>
        <taxon>Paenibacillaceae</taxon>
        <taxon>Paenibacillus</taxon>
    </lineage>
</organism>
<evidence type="ECO:0000313" key="2">
    <source>
        <dbReference type="EMBL" id="NQX47678.1"/>
    </source>
</evidence>
<feature type="transmembrane region" description="Helical" evidence="1">
    <location>
        <begin position="79"/>
        <end position="96"/>
    </location>
</feature>
<reference evidence="2 3" key="1">
    <citation type="submission" date="2020-05" db="EMBL/GenBank/DDBJ databases">
        <title>Paenibacillus glebae, sp. nov., Paenibacillus humi sp. nov., Paenibacillus pedi sp. nov., Paenibacillus terrestris sp. nov. and Paenibacillus terricola sp. nov., isolated from a forest top soil sample.</title>
        <authorList>
            <person name="Qi S."/>
            <person name="Carlier A."/>
            <person name="Cnockaert M."/>
            <person name="Vandamme P."/>
        </authorList>
    </citation>
    <scope>NUCLEOTIDE SEQUENCE [LARGE SCALE GENOMIC DNA]</scope>
    <source>
        <strain evidence="2 3">LMG 29502</strain>
    </source>
</reference>
<dbReference type="EMBL" id="JABMKX010000011">
    <property type="protein sequence ID" value="NQX47678.1"/>
    <property type="molecule type" value="Genomic_DNA"/>
</dbReference>
<accession>A0ABX2DSL3</accession>
<keyword evidence="3" id="KW-1185">Reference proteome</keyword>
<keyword evidence="1" id="KW-1133">Transmembrane helix</keyword>
<protein>
    <submittedName>
        <fullName evidence="2">DUF1129 family protein</fullName>
    </submittedName>
</protein>
<dbReference type="Proteomes" id="UP000711047">
    <property type="component" value="Unassembled WGS sequence"/>
</dbReference>
<dbReference type="PANTHER" id="PTHR41307">
    <property type="entry name" value="MEMBRANE PROTEIN-RELATED"/>
    <property type="match status" value="1"/>
</dbReference>
<proteinExistence type="predicted"/>
<feature type="transmembrane region" description="Helical" evidence="1">
    <location>
        <begin position="174"/>
        <end position="195"/>
    </location>
</feature>
<keyword evidence="1" id="KW-0812">Transmembrane</keyword>
<dbReference type="SUPFAM" id="SSF158560">
    <property type="entry name" value="BH3980-like"/>
    <property type="match status" value="1"/>
</dbReference>
<dbReference type="RefSeq" id="WP_173137083.1">
    <property type="nucleotide sequence ID" value="NZ_JABMKX010000011.1"/>
</dbReference>